<evidence type="ECO:0000256" key="1">
    <source>
        <dbReference type="ARBA" id="ARBA00001935"/>
    </source>
</evidence>
<dbReference type="Pfam" id="PF07731">
    <property type="entry name" value="Cu-oxidase_2"/>
    <property type="match status" value="1"/>
</dbReference>
<dbReference type="AlphaFoldDB" id="I2H2Y9"/>
<organism evidence="14 15">
    <name type="scientific">Henningerozyma blattae (strain ATCC 34711 / CBS 6284 / DSM 70876 / NBRC 10599 / NRRL Y-10934 / UCD 77-7)</name>
    <name type="common">Yeast</name>
    <name type="synonym">Tetrapisispora blattae</name>
    <dbReference type="NCBI Taxonomy" id="1071380"/>
    <lineage>
        <taxon>Eukaryota</taxon>
        <taxon>Fungi</taxon>
        <taxon>Dikarya</taxon>
        <taxon>Ascomycota</taxon>
        <taxon>Saccharomycotina</taxon>
        <taxon>Saccharomycetes</taxon>
        <taxon>Saccharomycetales</taxon>
        <taxon>Saccharomycetaceae</taxon>
        <taxon>Henningerozyma</taxon>
    </lineage>
</organism>
<reference evidence="14 15" key="1">
    <citation type="journal article" date="2011" name="Proc. Natl. Acad. Sci. U.S.A.">
        <title>Evolutionary erosion of yeast sex chromosomes by mating-type switching accidents.</title>
        <authorList>
            <person name="Gordon J.L."/>
            <person name="Armisen D."/>
            <person name="Proux-Wera E."/>
            <person name="Oheigeartaigh S.S."/>
            <person name="Byrne K.P."/>
            <person name="Wolfe K.H."/>
        </authorList>
    </citation>
    <scope>NUCLEOTIDE SEQUENCE [LARGE SCALE GENOMIC DNA]</scope>
    <source>
        <strain evidence="15">ATCC 34711 / CBS 6284 / DSM 70876 / NBRC 10599 / NRRL Y-10934 / UCD 77-7</strain>
    </source>
</reference>
<dbReference type="InterPro" id="IPR008972">
    <property type="entry name" value="Cupredoxin"/>
</dbReference>
<keyword evidence="9" id="KW-0472">Membrane</keyword>
<dbReference type="FunFam" id="2.60.40.420:FF:000024">
    <property type="entry name" value="FET5p Multicopper oxidase"/>
    <property type="match status" value="1"/>
</dbReference>
<feature type="transmembrane region" description="Helical" evidence="9">
    <location>
        <begin position="561"/>
        <end position="581"/>
    </location>
</feature>
<gene>
    <name evidence="14" type="primary">TBLA0D02370</name>
    <name evidence="14" type="ORF">TBLA_0D02370</name>
</gene>
<dbReference type="SUPFAM" id="SSF49503">
    <property type="entry name" value="Cupredoxins"/>
    <property type="match status" value="3"/>
</dbReference>
<dbReference type="RefSeq" id="XP_004180260.1">
    <property type="nucleotide sequence ID" value="XM_004180212.1"/>
</dbReference>
<dbReference type="PROSITE" id="PS00079">
    <property type="entry name" value="MULTICOPPER_OXIDASE1"/>
    <property type="match status" value="1"/>
</dbReference>
<sequence length="614" mass="69360">MTSLHSLHSLLTFFIVCLSQILVHVHARTVEFDWTLDWIQAAPDGFERPVIAINGRWPPPALHVTHGDRVVVHVTNNLDQDTSLHFHGLFQRGSIQMDGPAFITQCPIPPGGSYTYDFVVDDQMGTFWYHAHLGSQYGDGFRGVFVIHSPEDDMERDMTFIVSDWYHDPSSKIMPGFMTRYNPMGNEPIPDAILFNDYAINNSIVLPEKSSIYTWRFVNAGLFVGQYLYSPSIPFNIIEVDGVLTKPKQSHLIYISAGQRIALQVNLTENVDHDNLFLYQYLDDTMLDTIPSELQLNKTIPITFANNKPPADLPPAPALDLSKLVDEFELTTREHTPRLPHYDTQITFNVTMNNLIDGVNYAFFNNITYTRPNIPVLSTVLTAPKDLLFNPAIYGTNINVNILKPNSIVEIVLNNQDPGRHPFHIHGHNFQIIQKSPIRDDETDELPYDEAHPLLPIPAFPIVRDTAIVEPNGHLVIRFKADNPGVWIFHCHVNWHLDQGLAAVFVEDPVALQESTTMTDQYKSICLAQDIPIKGNAAGNSHDWLDLKGLNVQPTPLPNGFIWKGYLAMFLCTAIAIYGFWSIIQYGLLNVVEDDEIVVKNLTELLQSHDIPTT</sequence>
<dbReference type="InterPro" id="IPR045087">
    <property type="entry name" value="Cu-oxidase_fam"/>
</dbReference>
<dbReference type="OrthoDB" id="2121828at2759"/>
<evidence type="ECO:0008006" key="16">
    <source>
        <dbReference type="Google" id="ProtNLM"/>
    </source>
</evidence>
<dbReference type="InterPro" id="IPR033138">
    <property type="entry name" value="Cu_oxidase_CS"/>
</dbReference>
<evidence type="ECO:0000256" key="3">
    <source>
        <dbReference type="ARBA" id="ARBA00022496"/>
    </source>
</evidence>
<accession>I2H2Y9</accession>
<evidence type="ECO:0000256" key="9">
    <source>
        <dbReference type="SAM" id="Phobius"/>
    </source>
</evidence>
<evidence type="ECO:0000256" key="5">
    <source>
        <dbReference type="ARBA" id="ARBA00023002"/>
    </source>
</evidence>
<dbReference type="InterPro" id="IPR044130">
    <property type="entry name" value="CuRO_2_Fet3-like"/>
</dbReference>
<keyword evidence="10" id="KW-0732">Signal</keyword>
<dbReference type="FunCoup" id="I2H2Y9">
    <property type="interactions" value="663"/>
</dbReference>
<dbReference type="GO" id="GO:0005507">
    <property type="term" value="F:copper ion binding"/>
    <property type="evidence" value="ECO:0007669"/>
    <property type="project" value="InterPro"/>
</dbReference>
<evidence type="ECO:0000313" key="14">
    <source>
        <dbReference type="EMBL" id="CCH60741.1"/>
    </source>
</evidence>
<keyword evidence="8" id="KW-0813">Transport</keyword>
<feature type="domain" description="Plastocyanin-like" evidence="13">
    <location>
        <begin position="38"/>
        <end position="151"/>
    </location>
</feature>
<dbReference type="eggNOG" id="KOG1263">
    <property type="taxonomic scope" value="Eukaryota"/>
</dbReference>
<dbReference type="GeneID" id="14495777"/>
<dbReference type="InterPro" id="IPR002355">
    <property type="entry name" value="Cu_oxidase_Cu_BS"/>
</dbReference>
<dbReference type="OMA" id="QCPISYG"/>
<dbReference type="EMBL" id="HE806319">
    <property type="protein sequence ID" value="CCH60741.1"/>
    <property type="molecule type" value="Genomic_DNA"/>
</dbReference>
<keyword evidence="5" id="KW-0560">Oxidoreductase</keyword>
<dbReference type="PANTHER" id="PTHR11709">
    <property type="entry name" value="MULTI-COPPER OXIDASE"/>
    <property type="match status" value="1"/>
</dbReference>
<dbReference type="STRING" id="1071380.I2H2Y9"/>
<keyword evidence="8" id="KW-0406">Ion transport</keyword>
<dbReference type="CDD" id="cd13851">
    <property type="entry name" value="CuRO_1_Fet3p"/>
    <property type="match status" value="1"/>
</dbReference>
<dbReference type="GO" id="GO:0004322">
    <property type="term" value="F:ferroxidase activity"/>
    <property type="evidence" value="ECO:0007669"/>
    <property type="project" value="EnsemblFungi"/>
</dbReference>
<dbReference type="GO" id="GO:0000329">
    <property type="term" value="C:fungal-type vacuole membrane"/>
    <property type="evidence" value="ECO:0007669"/>
    <property type="project" value="TreeGrafter"/>
</dbReference>
<dbReference type="GO" id="GO:0033573">
    <property type="term" value="C:high-affinity iron permease complex"/>
    <property type="evidence" value="ECO:0007669"/>
    <property type="project" value="EnsemblFungi"/>
</dbReference>
<evidence type="ECO:0000256" key="10">
    <source>
        <dbReference type="SAM" id="SignalP"/>
    </source>
</evidence>
<evidence type="ECO:0000259" key="13">
    <source>
        <dbReference type="Pfam" id="PF07732"/>
    </source>
</evidence>
<evidence type="ECO:0000256" key="6">
    <source>
        <dbReference type="ARBA" id="ARBA00023004"/>
    </source>
</evidence>
<dbReference type="CDD" id="cd13877">
    <property type="entry name" value="CuRO_2_Fet3p_like"/>
    <property type="match status" value="1"/>
</dbReference>
<keyword evidence="3" id="KW-0410">Iron transport</keyword>
<keyword evidence="4" id="KW-0479">Metal-binding</keyword>
<evidence type="ECO:0000259" key="12">
    <source>
        <dbReference type="Pfam" id="PF07731"/>
    </source>
</evidence>
<feature type="domain" description="Plastocyanin-like" evidence="12">
    <location>
        <begin position="370"/>
        <end position="509"/>
    </location>
</feature>
<dbReference type="InParanoid" id="I2H2Y9"/>
<comment type="cofactor">
    <cofactor evidence="1">
        <name>Cu cation</name>
        <dbReference type="ChEBI" id="CHEBI:23378"/>
    </cofactor>
</comment>
<dbReference type="GO" id="GO:0033215">
    <property type="term" value="P:reductive iron assimilation"/>
    <property type="evidence" value="ECO:0007669"/>
    <property type="project" value="EnsemblFungi"/>
</dbReference>
<evidence type="ECO:0000256" key="4">
    <source>
        <dbReference type="ARBA" id="ARBA00022723"/>
    </source>
</evidence>
<keyword evidence="6" id="KW-0408">Iron</keyword>
<evidence type="ECO:0000256" key="8">
    <source>
        <dbReference type="ARBA" id="ARBA00023065"/>
    </source>
</evidence>
<feature type="domain" description="Plastocyanin-like" evidence="11">
    <location>
        <begin position="157"/>
        <end position="270"/>
    </location>
</feature>
<comment type="similarity">
    <text evidence="2">Belongs to the multicopper oxidase family.</text>
</comment>
<feature type="chain" id="PRO_5003660113" description="Iron transport multicopper oxidase FET3" evidence="10">
    <location>
        <begin position="28"/>
        <end position="614"/>
    </location>
</feature>
<feature type="signal peptide" evidence="10">
    <location>
        <begin position="1"/>
        <end position="27"/>
    </location>
</feature>
<dbReference type="KEGG" id="tbl:TBLA_0D02370"/>
<keyword evidence="15" id="KW-1185">Reference proteome</keyword>
<evidence type="ECO:0000256" key="2">
    <source>
        <dbReference type="ARBA" id="ARBA00010609"/>
    </source>
</evidence>
<dbReference type="GO" id="GO:0010106">
    <property type="term" value="P:cellular response to iron ion starvation"/>
    <property type="evidence" value="ECO:0007669"/>
    <property type="project" value="TreeGrafter"/>
</dbReference>
<dbReference type="InterPro" id="IPR011706">
    <property type="entry name" value="Cu-oxidase_C"/>
</dbReference>
<dbReference type="PROSITE" id="PS00080">
    <property type="entry name" value="MULTICOPPER_OXIDASE2"/>
    <property type="match status" value="1"/>
</dbReference>
<dbReference type="HOGENOM" id="CLU_006504_7_1_1"/>
<evidence type="ECO:0000256" key="7">
    <source>
        <dbReference type="ARBA" id="ARBA00023008"/>
    </source>
</evidence>
<keyword evidence="9" id="KW-1133">Transmembrane helix</keyword>
<name>I2H2Y9_HENB6</name>
<dbReference type="Proteomes" id="UP000002866">
    <property type="component" value="Chromosome 4"/>
</dbReference>
<dbReference type="InterPro" id="IPR001117">
    <property type="entry name" value="Cu-oxidase_2nd"/>
</dbReference>
<proteinExistence type="inferred from homology"/>
<keyword evidence="7" id="KW-0186">Copper</keyword>
<dbReference type="Pfam" id="PF00394">
    <property type="entry name" value="Cu-oxidase"/>
    <property type="match status" value="1"/>
</dbReference>
<evidence type="ECO:0000259" key="11">
    <source>
        <dbReference type="Pfam" id="PF00394"/>
    </source>
</evidence>
<evidence type="ECO:0000313" key="15">
    <source>
        <dbReference type="Proteomes" id="UP000002866"/>
    </source>
</evidence>
<dbReference type="Pfam" id="PF07732">
    <property type="entry name" value="Cu-oxidase_3"/>
    <property type="match status" value="1"/>
</dbReference>
<dbReference type="PANTHER" id="PTHR11709:SF434">
    <property type="entry name" value="IRON TRANSPORT MULTICOPPER OXIDASE FET5-RELATED"/>
    <property type="match status" value="1"/>
</dbReference>
<dbReference type="InterPro" id="IPR011707">
    <property type="entry name" value="Cu-oxidase-like_N"/>
</dbReference>
<keyword evidence="9" id="KW-0812">Transmembrane</keyword>
<protein>
    <recommendedName>
        <fullName evidence="16">Iron transport multicopper oxidase FET3</fullName>
    </recommendedName>
</protein>
<dbReference type="Gene3D" id="2.60.40.420">
    <property type="entry name" value="Cupredoxins - blue copper proteins"/>
    <property type="match status" value="3"/>
</dbReference>